<proteinExistence type="predicted"/>
<dbReference type="AlphaFoldDB" id="I3CIC0"/>
<dbReference type="EMBL" id="JH600070">
    <property type="protein sequence ID" value="EIJ43363.1"/>
    <property type="molecule type" value="Genomic_DNA"/>
</dbReference>
<accession>I3CIC0</accession>
<dbReference type="Proteomes" id="UP000005744">
    <property type="component" value="Unassembled WGS sequence"/>
</dbReference>
<dbReference type="RefSeq" id="WP_002690476.1">
    <property type="nucleotide sequence ID" value="NZ_JH600070.1"/>
</dbReference>
<gene>
    <name evidence="1" type="ORF">BegalDRAFT_2520</name>
</gene>
<sequence length="101" mass="11774">MGNSYFGKDERLTQPPTVRNILYKVHIKPRYPKADVKRWNRAVLDGKIPTSDHILIYTTGIQNENAYLLLDILRPEGHKKLLDFARLEQLAVLAGYFRESY</sequence>
<dbReference type="HOGENOM" id="CLU_2285944_0_0_6"/>
<name>I3CIC0_9GAMM</name>
<dbReference type="Pfam" id="PF13957">
    <property type="entry name" value="YafO_toxin"/>
    <property type="match status" value="1"/>
</dbReference>
<evidence type="ECO:0000313" key="2">
    <source>
        <dbReference type="Proteomes" id="UP000005744"/>
    </source>
</evidence>
<dbReference type="OrthoDB" id="5677576at2"/>
<protein>
    <submittedName>
        <fullName evidence="1">Uncharacterized protein</fullName>
    </submittedName>
</protein>
<organism evidence="1 2">
    <name type="scientific">Beggiatoa alba B18LD</name>
    <dbReference type="NCBI Taxonomy" id="395493"/>
    <lineage>
        <taxon>Bacteria</taxon>
        <taxon>Pseudomonadati</taxon>
        <taxon>Pseudomonadota</taxon>
        <taxon>Gammaproteobacteria</taxon>
        <taxon>Thiotrichales</taxon>
        <taxon>Thiotrichaceae</taxon>
        <taxon>Beggiatoa</taxon>
    </lineage>
</organism>
<evidence type="ECO:0000313" key="1">
    <source>
        <dbReference type="EMBL" id="EIJ43363.1"/>
    </source>
</evidence>
<dbReference type="InterPro" id="IPR020353">
    <property type="entry name" value="Toxin_YafO"/>
</dbReference>
<keyword evidence="2" id="KW-1185">Reference proteome</keyword>
<reference evidence="1 2" key="1">
    <citation type="submission" date="2011-11" db="EMBL/GenBank/DDBJ databases">
        <title>Improved High-Quality Draft sequence of Beggiatoa alba B18lD.</title>
        <authorList>
            <consortium name="US DOE Joint Genome Institute"/>
            <person name="Lucas S."/>
            <person name="Han J."/>
            <person name="Lapidus A."/>
            <person name="Cheng J.-F."/>
            <person name="Goodwin L."/>
            <person name="Pitluck S."/>
            <person name="Peters L."/>
            <person name="Mikhailova N."/>
            <person name="Held B."/>
            <person name="Detter J.C."/>
            <person name="Han C."/>
            <person name="Tapia R."/>
            <person name="Land M."/>
            <person name="Hauser L."/>
            <person name="Kyrpides N."/>
            <person name="Ivanova N."/>
            <person name="Pagani I."/>
            <person name="Samuel K."/>
            <person name="Teske A."/>
            <person name="Mueller J."/>
            <person name="Woyke T."/>
        </authorList>
    </citation>
    <scope>NUCLEOTIDE SEQUENCE [LARGE SCALE GENOMIC DNA]</scope>
    <source>
        <strain evidence="1 2">B18LD</strain>
    </source>
</reference>